<dbReference type="Proteomes" id="UP001189429">
    <property type="component" value="Unassembled WGS sequence"/>
</dbReference>
<dbReference type="EMBL" id="CAUYUJ010021952">
    <property type="protein sequence ID" value="CAK0908100.1"/>
    <property type="molecule type" value="Genomic_DNA"/>
</dbReference>
<protein>
    <submittedName>
        <fullName evidence="2">Uncharacterized protein</fullName>
    </submittedName>
</protein>
<keyword evidence="3" id="KW-1185">Reference proteome</keyword>
<evidence type="ECO:0000256" key="1">
    <source>
        <dbReference type="SAM" id="MobiDB-lite"/>
    </source>
</evidence>
<organism evidence="2 3">
    <name type="scientific">Prorocentrum cordatum</name>
    <dbReference type="NCBI Taxonomy" id="2364126"/>
    <lineage>
        <taxon>Eukaryota</taxon>
        <taxon>Sar</taxon>
        <taxon>Alveolata</taxon>
        <taxon>Dinophyceae</taxon>
        <taxon>Prorocentrales</taxon>
        <taxon>Prorocentraceae</taxon>
        <taxon>Prorocentrum</taxon>
    </lineage>
</organism>
<accession>A0ABN9Y979</accession>
<sequence>MWARDNMSHSHLRPFRERARAGLTHACSQQAPIPEIRRDAQAATSWTPCATILPSWCGEALRHASQRGQTAPLLGRGLRSGPATSGSAAATSTDEPQLDNQNVTDAWVPEAVGGLWGGVELPPAQTSGTLLPVAFVLHLPRDMARRLETSNNCEQMAPSEALWG</sequence>
<reference evidence="2" key="1">
    <citation type="submission" date="2023-10" db="EMBL/GenBank/DDBJ databases">
        <authorList>
            <person name="Chen Y."/>
            <person name="Shah S."/>
            <person name="Dougan E. K."/>
            <person name="Thang M."/>
            <person name="Chan C."/>
        </authorList>
    </citation>
    <scope>NUCLEOTIDE SEQUENCE [LARGE SCALE GENOMIC DNA]</scope>
</reference>
<feature type="compositionally biased region" description="Low complexity" evidence="1">
    <location>
        <begin position="80"/>
        <end position="93"/>
    </location>
</feature>
<gene>
    <name evidence="2" type="ORF">PCOR1329_LOCUS82862</name>
</gene>
<evidence type="ECO:0000313" key="2">
    <source>
        <dbReference type="EMBL" id="CAK0908100.1"/>
    </source>
</evidence>
<proteinExistence type="predicted"/>
<feature type="region of interest" description="Disordered" evidence="1">
    <location>
        <begin position="72"/>
        <end position="100"/>
    </location>
</feature>
<comment type="caution">
    <text evidence="2">The sequence shown here is derived from an EMBL/GenBank/DDBJ whole genome shotgun (WGS) entry which is preliminary data.</text>
</comment>
<name>A0ABN9Y979_9DINO</name>
<evidence type="ECO:0000313" key="3">
    <source>
        <dbReference type="Proteomes" id="UP001189429"/>
    </source>
</evidence>